<dbReference type="InterPro" id="IPR000033">
    <property type="entry name" value="LDLR_classB_rpt"/>
</dbReference>
<feature type="repeat" description="LDL-receptor class B" evidence="6">
    <location>
        <begin position="154"/>
        <end position="198"/>
    </location>
</feature>
<protein>
    <recommendedName>
        <fullName evidence="8">EGF-like domain-containing protein</fullName>
    </recommendedName>
</protein>
<sequence length="266" mass="29061">MSTTFTELPIAGLKSPVAVAYNPNDEHLYWTDAEAGIISRYGFSSGESTVLVTDLGTPDGLAIDWVSSNMYWTDAGRRLIEVSKLDGSDRKALITAGLQEPRAIVVQPSIGLMFWTDWEKPSVERAAMDGTDRRFIVSTDLVRPNGLATDLTNSRIYWTDAYLDKIEEANLDGHERRIVYVGHPFDIVLDGTSLYWSDWWTKTISKGSTSGLVQPTTFGGGGLKKPMGIAIRRAGQQTESGLCTQNNGGCSNLCLPTPSGRTCDCP</sequence>
<dbReference type="AlphaFoldDB" id="C3YWM4"/>
<name>C3YWM4_BRAFL</name>
<dbReference type="STRING" id="7739.C3YWM4"/>
<proteinExistence type="predicted"/>
<evidence type="ECO:0000256" key="2">
    <source>
        <dbReference type="ARBA" id="ARBA00022729"/>
    </source>
</evidence>
<reference evidence="7" key="1">
    <citation type="journal article" date="2008" name="Nature">
        <title>The amphioxus genome and the evolution of the chordate karyotype.</title>
        <authorList>
            <consortium name="US DOE Joint Genome Institute (JGI-PGF)"/>
            <person name="Putnam N.H."/>
            <person name="Butts T."/>
            <person name="Ferrier D.E.K."/>
            <person name="Furlong R.F."/>
            <person name="Hellsten U."/>
            <person name="Kawashima T."/>
            <person name="Robinson-Rechavi M."/>
            <person name="Shoguchi E."/>
            <person name="Terry A."/>
            <person name="Yu J.-K."/>
            <person name="Benito-Gutierrez E.L."/>
            <person name="Dubchak I."/>
            <person name="Garcia-Fernandez J."/>
            <person name="Gibson-Brown J.J."/>
            <person name="Grigoriev I.V."/>
            <person name="Horton A.C."/>
            <person name="de Jong P.J."/>
            <person name="Jurka J."/>
            <person name="Kapitonov V.V."/>
            <person name="Kohara Y."/>
            <person name="Kuroki Y."/>
            <person name="Lindquist E."/>
            <person name="Lucas S."/>
            <person name="Osoegawa K."/>
            <person name="Pennacchio L.A."/>
            <person name="Salamov A.A."/>
            <person name="Satou Y."/>
            <person name="Sauka-Spengler T."/>
            <person name="Schmutz J."/>
            <person name="Shin-I T."/>
            <person name="Toyoda A."/>
            <person name="Bronner-Fraser M."/>
            <person name="Fujiyama A."/>
            <person name="Holland L.Z."/>
            <person name="Holland P.W.H."/>
            <person name="Satoh N."/>
            <person name="Rokhsar D.S."/>
        </authorList>
    </citation>
    <scope>NUCLEOTIDE SEQUENCE [LARGE SCALE GENOMIC DNA]</scope>
    <source>
        <strain evidence="7">S238N-H82</strain>
        <tissue evidence="7">Testes</tissue>
    </source>
</reference>
<evidence type="ECO:0000256" key="6">
    <source>
        <dbReference type="PROSITE-ProRule" id="PRU00461"/>
    </source>
</evidence>
<dbReference type="EMBL" id="GG666561">
    <property type="protein sequence ID" value="EEN55268.1"/>
    <property type="molecule type" value="Genomic_DNA"/>
</dbReference>
<keyword evidence="5" id="KW-0325">Glycoprotein</keyword>
<dbReference type="Pfam" id="PF00058">
    <property type="entry name" value="Ldl_recept_b"/>
    <property type="match status" value="4"/>
</dbReference>
<organism>
    <name type="scientific">Branchiostoma floridae</name>
    <name type="common">Florida lancelet</name>
    <name type="synonym">Amphioxus</name>
    <dbReference type="NCBI Taxonomy" id="7739"/>
    <lineage>
        <taxon>Eukaryota</taxon>
        <taxon>Metazoa</taxon>
        <taxon>Chordata</taxon>
        <taxon>Cephalochordata</taxon>
        <taxon>Leptocardii</taxon>
        <taxon>Amphioxiformes</taxon>
        <taxon>Branchiostomatidae</taxon>
        <taxon>Branchiostoma</taxon>
    </lineage>
</organism>
<keyword evidence="3" id="KW-0677">Repeat</keyword>
<evidence type="ECO:0000313" key="7">
    <source>
        <dbReference type="EMBL" id="EEN55268.1"/>
    </source>
</evidence>
<dbReference type="SUPFAM" id="SSF63825">
    <property type="entry name" value="YWTD domain"/>
    <property type="match status" value="1"/>
</dbReference>
<dbReference type="PANTHER" id="PTHR46513">
    <property type="entry name" value="VITELLOGENIN RECEPTOR-LIKE PROTEIN-RELATED-RELATED"/>
    <property type="match status" value="1"/>
</dbReference>
<dbReference type="FunFam" id="2.120.10.30:FF:000241">
    <property type="entry name" value="Low-density lipoprotein receptor-related protein 6"/>
    <property type="match status" value="1"/>
</dbReference>
<dbReference type="InParanoid" id="C3YWM4"/>
<feature type="repeat" description="LDL-receptor class B" evidence="6">
    <location>
        <begin position="26"/>
        <end position="67"/>
    </location>
</feature>
<feature type="repeat" description="LDL-receptor class B" evidence="6">
    <location>
        <begin position="68"/>
        <end position="110"/>
    </location>
</feature>
<dbReference type="PROSITE" id="PS51120">
    <property type="entry name" value="LDLRB"/>
    <property type="match status" value="4"/>
</dbReference>
<gene>
    <name evidence="7" type="ORF">BRAFLDRAFT_200054</name>
</gene>
<keyword evidence="1" id="KW-0245">EGF-like domain</keyword>
<dbReference type="SMART" id="SM00135">
    <property type="entry name" value="LY"/>
    <property type="match status" value="4"/>
</dbReference>
<keyword evidence="4" id="KW-1015">Disulfide bond</keyword>
<evidence type="ECO:0000256" key="1">
    <source>
        <dbReference type="ARBA" id="ARBA00022536"/>
    </source>
</evidence>
<dbReference type="Gene3D" id="2.120.10.30">
    <property type="entry name" value="TolB, C-terminal domain"/>
    <property type="match status" value="1"/>
</dbReference>
<dbReference type="InterPro" id="IPR011042">
    <property type="entry name" value="6-blade_b-propeller_TolB-like"/>
</dbReference>
<evidence type="ECO:0000256" key="3">
    <source>
        <dbReference type="ARBA" id="ARBA00022737"/>
    </source>
</evidence>
<dbReference type="InterPro" id="IPR050778">
    <property type="entry name" value="Cueball_EGF_LRP_Nidogen"/>
</dbReference>
<evidence type="ECO:0000256" key="5">
    <source>
        <dbReference type="ARBA" id="ARBA00023180"/>
    </source>
</evidence>
<evidence type="ECO:0008006" key="8">
    <source>
        <dbReference type="Google" id="ProtNLM"/>
    </source>
</evidence>
<evidence type="ECO:0000256" key="4">
    <source>
        <dbReference type="ARBA" id="ARBA00023157"/>
    </source>
</evidence>
<accession>C3YWM4</accession>
<keyword evidence="2" id="KW-0732">Signal</keyword>
<feature type="repeat" description="LDL-receptor class B" evidence="6">
    <location>
        <begin position="111"/>
        <end position="153"/>
    </location>
</feature>
<dbReference type="eggNOG" id="KOG1215">
    <property type="taxonomic scope" value="Eukaryota"/>
</dbReference>
<feature type="non-terminal residue" evidence="7">
    <location>
        <position position="266"/>
    </location>
</feature>